<dbReference type="GO" id="GO:0003724">
    <property type="term" value="F:RNA helicase activity"/>
    <property type="evidence" value="ECO:0007669"/>
    <property type="project" value="TreeGrafter"/>
</dbReference>
<name>A0A7J6VUY5_THATH</name>
<dbReference type="AlphaFoldDB" id="A0A7J6VUY5"/>
<dbReference type="InterPro" id="IPR011545">
    <property type="entry name" value="DEAD/DEAH_box_helicase_dom"/>
</dbReference>
<feature type="non-terminal residue" evidence="7">
    <location>
        <position position="344"/>
    </location>
</feature>
<dbReference type="SUPFAM" id="SSF52540">
    <property type="entry name" value="P-loop containing nucleoside triphosphate hydrolases"/>
    <property type="match status" value="1"/>
</dbReference>
<evidence type="ECO:0000256" key="5">
    <source>
        <dbReference type="ARBA" id="ARBA00022840"/>
    </source>
</evidence>
<organism evidence="7 8">
    <name type="scientific">Thalictrum thalictroides</name>
    <name type="common">Rue-anemone</name>
    <name type="synonym">Anemone thalictroides</name>
    <dbReference type="NCBI Taxonomy" id="46969"/>
    <lineage>
        <taxon>Eukaryota</taxon>
        <taxon>Viridiplantae</taxon>
        <taxon>Streptophyta</taxon>
        <taxon>Embryophyta</taxon>
        <taxon>Tracheophyta</taxon>
        <taxon>Spermatophyta</taxon>
        <taxon>Magnoliopsida</taxon>
        <taxon>Ranunculales</taxon>
        <taxon>Ranunculaceae</taxon>
        <taxon>Thalictroideae</taxon>
        <taxon>Thalictrum</taxon>
    </lineage>
</organism>
<dbReference type="FunFam" id="3.40.50.300:FF:001060">
    <property type="entry name" value="ATP-dependent RNA helicase RhlE"/>
    <property type="match status" value="1"/>
</dbReference>
<evidence type="ECO:0000256" key="3">
    <source>
        <dbReference type="ARBA" id="ARBA00022801"/>
    </source>
</evidence>
<reference evidence="7 8" key="1">
    <citation type="submission" date="2020-06" db="EMBL/GenBank/DDBJ databases">
        <title>Transcriptomic and genomic resources for Thalictrum thalictroides and T. hernandezii: Facilitating candidate gene discovery in an emerging model plant lineage.</title>
        <authorList>
            <person name="Arias T."/>
            <person name="Riano-Pachon D.M."/>
            <person name="Di Stilio V.S."/>
        </authorList>
    </citation>
    <scope>NUCLEOTIDE SEQUENCE [LARGE SCALE GENOMIC DNA]</scope>
    <source>
        <strain evidence="8">cv. WT478/WT964</strain>
        <tissue evidence="7">Leaves</tissue>
    </source>
</reference>
<keyword evidence="3" id="KW-0378">Hydrolase</keyword>
<dbReference type="OrthoDB" id="4255at2759"/>
<dbReference type="GO" id="GO:0003676">
    <property type="term" value="F:nucleic acid binding"/>
    <property type="evidence" value="ECO:0007669"/>
    <property type="project" value="InterPro"/>
</dbReference>
<proteinExistence type="inferred from homology"/>
<feature type="domain" description="Helicase ATP-binding" evidence="6">
    <location>
        <begin position="135"/>
        <end position="309"/>
    </location>
</feature>
<dbReference type="InterPro" id="IPR014001">
    <property type="entry name" value="Helicase_ATP-bd"/>
</dbReference>
<sequence>MNQLIRRSAASPIALKQTLTALLSTDVFRLISTVKPSESSIDGKFSEKKMVSESFGIGGVRGLHFSANPMEFKSSMVSNAQYAVEEYSDQEKSGSFSSSSDEGLEISKLGISQEIVTCLANKGITKLFPIQKAVLEPAMQGRDMIGRARTGTGKTLAFGIPILDKIIKYNAKHGVGRNPLALVLAPTRELARQVEKEFHEATTSLETLVVYGGTPINQQMYTLQRGVDVVVGTPGRIIDLCKRGALNLSEVQFVVLDEADQMLAVGFDEDVEIILMKLPEKRQSMMFSATMPSWIRELTRKYLKNPLTVDLVGDSDQKLADGITLYSYQADSYNKASVVGPLIT</sequence>
<protein>
    <submittedName>
        <fullName evidence="7">Dead-box atp-dependent rna helicase</fullName>
    </submittedName>
</protein>
<comment type="similarity">
    <text evidence="1">Belongs to the DEAD box helicase family. DDX21/DDX50 subfamily.</text>
</comment>
<dbReference type="InterPro" id="IPR027417">
    <property type="entry name" value="P-loop_NTPase"/>
</dbReference>
<dbReference type="GO" id="GO:0005829">
    <property type="term" value="C:cytosol"/>
    <property type="evidence" value="ECO:0007669"/>
    <property type="project" value="TreeGrafter"/>
</dbReference>
<dbReference type="GO" id="GO:0005524">
    <property type="term" value="F:ATP binding"/>
    <property type="evidence" value="ECO:0007669"/>
    <property type="project" value="UniProtKB-KW"/>
</dbReference>
<gene>
    <name evidence="7" type="ORF">FRX31_021496</name>
</gene>
<keyword evidence="8" id="KW-1185">Reference proteome</keyword>
<dbReference type="EMBL" id="JABWDY010026176">
    <property type="protein sequence ID" value="KAF5188916.1"/>
    <property type="molecule type" value="Genomic_DNA"/>
</dbReference>
<accession>A0A7J6VUY5</accession>
<keyword evidence="2" id="KW-0547">Nucleotide-binding</keyword>
<evidence type="ECO:0000313" key="8">
    <source>
        <dbReference type="Proteomes" id="UP000554482"/>
    </source>
</evidence>
<dbReference type="InterPro" id="IPR050079">
    <property type="entry name" value="DEAD_box_RNA_helicase"/>
</dbReference>
<dbReference type="Gene3D" id="3.40.50.300">
    <property type="entry name" value="P-loop containing nucleotide triphosphate hydrolases"/>
    <property type="match status" value="1"/>
</dbReference>
<dbReference type="CDD" id="cd00268">
    <property type="entry name" value="DEADc"/>
    <property type="match status" value="1"/>
</dbReference>
<keyword evidence="4 7" id="KW-0347">Helicase</keyword>
<dbReference type="Proteomes" id="UP000554482">
    <property type="component" value="Unassembled WGS sequence"/>
</dbReference>
<dbReference type="GO" id="GO:0016787">
    <property type="term" value="F:hydrolase activity"/>
    <property type="evidence" value="ECO:0007669"/>
    <property type="project" value="UniProtKB-KW"/>
</dbReference>
<dbReference type="SMART" id="SM00487">
    <property type="entry name" value="DEXDc"/>
    <property type="match status" value="1"/>
</dbReference>
<dbReference type="PROSITE" id="PS51192">
    <property type="entry name" value="HELICASE_ATP_BIND_1"/>
    <property type="match status" value="1"/>
</dbReference>
<evidence type="ECO:0000259" key="6">
    <source>
        <dbReference type="PROSITE" id="PS51192"/>
    </source>
</evidence>
<evidence type="ECO:0000256" key="2">
    <source>
        <dbReference type="ARBA" id="ARBA00022741"/>
    </source>
</evidence>
<dbReference type="InterPro" id="IPR044742">
    <property type="entry name" value="DEAD/DEAH_RhlB"/>
</dbReference>
<keyword evidence="5" id="KW-0067">ATP-binding</keyword>
<dbReference type="PANTHER" id="PTHR47959:SF23">
    <property type="entry name" value="HELICASE ATP-BINDING DOMAIN-CONTAINING PROTEIN"/>
    <property type="match status" value="1"/>
</dbReference>
<evidence type="ECO:0000313" key="7">
    <source>
        <dbReference type="EMBL" id="KAF5188916.1"/>
    </source>
</evidence>
<dbReference type="PANTHER" id="PTHR47959">
    <property type="entry name" value="ATP-DEPENDENT RNA HELICASE RHLE-RELATED"/>
    <property type="match status" value="1"/>
</dbReference>
<evidence type="ECO:0000256" key="4">
    <source>
        <dbReference type="ARBA" id="ARBA00022806"/>
    </source>
</evidence>
<dbReference type="Pfam" id="PF00270">
    <property type="entry name" value="DEAD"/>
    <property type="match status" value="1"/>
</dbReference>
<evidence type="ECO:0000256" key="1">
    <source>
        <dbReference type="ARBA" id="ARBA00006517"/>
    </source>
</evidence>
<comment type="caution">
    <text evidence="7">The sequence shown here is derived from an EMBL/GenBank/DDBJ whole genome shotgun (WGS) entry which is preliminary data.</text>
</comment>